<accession>A0ABP5LGF0</accession>
<dbReference type="PANTHER" id="PTHR38011:SF12">
    <property type="entry name" value="BIFUNCTIONAL DEAMINASE-REDUCTASE DOMAIN PROTEIN"/>
    <property type="match status" value="1"/>
</dbReference>
<name>A0ABP5LGF0_9ACTN</name>
<sequence>MGKLQYQCMMSLDGFIAGPGGDMSWMADYLGPDPAVDEVMRRTGALLVGRRTFGGDDPHKGTEQEGEPYGGGWDGPQFVLTHSPPDAAVPGVTFVGDLESGVAAARAAAGDRDVGVLGAQVAAQCIAAGLLDEVFVSVAPVMLGDGVRLFDDPDAAAVKLERLGVVESPAATHLIFRVVH</sequence>
<dbReference type="InterPro" id="IPR002734">
    <property type="entry name" value="RibDG_C"/>
</dbReference>
<dbReference type="Gene3D" id="3.40.430.10">
    <property type="entry name" value="Dihydrofolate Reductase, subunit A"/>
    <property type="match status" value="1"/>
</dbReference>
<dbReference type="InterPro" id="IPR050765">
    <property type="entry name" value="Riboflavin_Biosynth_HTPR"/>
</dbReference>
<gene>
    <name evidence="2" type="ORF">GCM10009727_43820</name>
</gene>
<evidence type="ECO:0000259" key="1">
    <source>
        <dbReference type="Pfam" id="PF01872"/>
    </source>
</evidence>
<organism evidence="2 3">
    <name type="scientific">Actinomadura napierensis</name>
    <dbReference type="NCBI Taxonomy" id="267854"/>
    <lineage>
        <taxon>Bacteria</taxon>
        <taxon>Bacillati</taxon>
        <taxon>Actinomycetota</taxon>
        <taxon>Actinomycetes</taxon>
        <taxon>Streptosporangiales</taxon>
        <taxon>Thermomonosporaceae</taxon>
        <taxon>Actinomadura</taxon>
    </lineage>
</organism>
<dbReference type="EMBL" id="BAAAMR010000038">
    <property type="protein sequence ID" value="GAA2144229.1"/>
    <property type="molecule type" value="Genomic_DNA"/>
</dbReference>
<protein>
    <submittedName>
        <fullName evidence="2">Dihydrofolate reductase family protein</fullName>
    </submittedName>
</protein>
<dbReference type="Pfam" id="PF01872">
    <property type="entry name" value="RibD_C"/>
    <property type="match status" value="1"/>
</dbReference>
<comment type="caution">
    <text evidence="2">The sequence shown here is derived from an EMBL/GenBank/DDBJ whole genome shotgun (WGS) entry which is preliminary data.</text>
</comment>
<proteinExistence type="predicted"/>
<dbReference type="Proteomes" id="UP001501020">
    <property type="component" value="Unassembled WGS sequence"/>
</dbReference>
<dbReference type="RefSeq" id="WP_344269991.1">
    <property type="nucleotide sequence ID" value="NZ_BAAAMR010000038.1"/>
</dbReference>
<dbReference type="SUPFAM" id="SSF53597">
    <property type="entry name" value="Dihydrofolate reductase-like"/>
    <property type="match status" value="1"/>
</dbReference>
<reference evidence="3" key="1">
    <citation type="journal article" date="2019" name="Int. J. Syst. Evol. Microbiol.">
        <title>The Global Catalogue of Microorganisms (GCM) 10K type strain sequencing project: providing services to taxonomists for standard genome sequencing and annotation.</title>
        <authorList>
            <consortium name="The Broad Institute Genomics Platform"/>
            <consortium name="The Broad Institute Genome Sequencing Center for Infectious Disease"/>
            <person name="Wu L."/>
            <person name="Ma J."/>
        </authorList>
    </citation>
    <scope>NUCLEOTIDE SEQUENCE [LARGE SCALE GENOMIC DNA]</scope>
    <source>
        <strain evidence="3">JCM 13850</strain>
    </source>
</reference>
<dbReference type="InterPro" id="IPR024072">
    <property type="entry name" value="DHFR-like_dom_sf"/>
</dbReference>
<keyword evidence="3" id="KW-1185">Reference proteome</keyword>
<feature type="domain" description="Bacterial bifunctional deaminase-reductase C-terminal" evidence="1">
    <location>
        <begin position="3"/>
        <end position="167"/>
    </location>
</feature>
<dbReference type="PANTHER" id="PTHR38011">
    <property type="entry name" value="DIHYDROFOLATE REDUCTASE FAMILY PROTEIN (AFU_ORTHOLOGUE AFUA_8G06820)"/>
    <property type="match status" value="1"/>
</dbReference>
<evidence type="ECO:0000313" key="3">
    <source>
        <dbReference type="Proteomes" id="UP001501020"/>
    </source>
</evidence>
<evidence type="ECO:0000313" key="2">
    <source>
        <dbReference type="EMBL" id="GAA2144229.1"/>
    </source>
</evidence>